<dbReference type="GO" id="GO:0006355">
    <property type="term" value="P:regulation of DNA-templated transcription"/>
    <property type="evidence" value="ECO:0007669"/>
    <property type="project" value="InterPro"/>
</dbReference>
<protein>
    <recommendedName>
        <fullName evidence="1">HTH lacI-type domain-containing protein</fullName>
    </recommendedName>
</protein>
<feature type="domain" description="HTH lacI-type" evidence="1">
    <location>
        <begin position="1"/>
        <end position="36"/>
    </location>
</feature>
<proteinExistence type="predicted"/>
<evidence type="ECO:0000259" key="1">
    <source>
        <dbReference type="PROSITE" id="PS50932"/>
    </source>
</evidence>
<dbReference type="EMBL" id="CP163440">
    <property type="protein sequence ID" value="XDQ66689.1"/>
    <property type="molecule type" value="Genomic_DNA"/>
</dbReference>
<dbReference type="InterPro" id="IPR000843">
    <property type="entry name" value="HTH_LacI"/>
</dbReference>
<organism evidence="2">
    <name type="scientific">Streptomyces sp. R35</name>
    <dbReference type="NCBI Taxonomy" id="3238630"/>
    <lineage>
        <taxon>Bacteria</taxon>
        <taxon>Bacillati</taxon>
        <taxon>Actinomycetota</taxon>
        <taxon>Actinomycetes</taxon>
        <taxon>Kitasatosporales</taxon>
        <taxon>Streptomycetaceae</taxon>
        <taxon>Streptomyces</taxon>
    </lineage>
</organism>
<dbReference type="AlphaFoldDB" id="A0AB39SHV7"/>
<dbReference type="GO" id="GO:0003677">
    <property type="term" value="F:DNA binding"/>
    <property type="evidence" value="ECO:0007669"/>
    <property type="project" value="InterPro"/>
</dbReference>
<reference evidence="2" key="1">
    <citation type="submission" date="2024-07" db="EMBL/GenBank/DDBJ databases">
        <authorList>
            <person name="Yu S.T."/>
        </authorList>
    </citation>
    <scope>NUCLEOTIDE SEQUENCE</scope>
    <source>
        <strain evidence="2">R35</strain>
    </source>
</reference>
<dbReference type="InterPro" id="IPR010982">
    <property type="entry name" value="Lambda_DNA-bd_dom_sf"/>
</dbReference>
<name>A0AB39SHV7_9ACTN</name>
<dbReference type="SMART" id="SM00354">
    <property type="entry name" value="HTH_LACI"/>
    <property type="match status" value="1"/>
</dbReference>
<evidence type="ECO:0000313" key="2">
    <source>
        <dbReference type="EMBL" id="XDQ66689.1"/>
    </source>
</evidence>
<dbReference type="CDD" id="cd01392">
    <property type="entry name" value="HTH_LacI"/>
    <property type="match status" value="1"/>
</dbReference>
<dbReference type="Gene3D" id="1.10.260.40">
    <property type="entry name" value="lambda repressor-like DNA-binding domains"/>
    <property type="match status" value="1"/>
</dbReference>
<dbReference type="SUPFAM" id="SSF47413">
    <property type="entry name" value="lambda repressor-like DNA-binding domains"/>
    <property type="match status" value="1"/>
</dbReference>
<accession>A0AB39SHV7</accession>
<gene>
    <name evidence="2" type="ORF">AB5J50_40835</name>
</gene>
<dbReference type="RefSeq" id="WP_369263676.1">
    <property type="nucleotide sequence ID" value="NZ_CP163440.1"/>
</dbReference>
<sequence>MINGSGNVSPPARRAVMKAVREVGYVPNHAARALVRQRTDTIAFVASLMEDRRFWEDPFYSLLVQGPQPNWPQRECSWC</sequence>
<dbReference type="PROSITE" id="PS50932">
    <property type="entry name" value="HTH_LACI_2"/>
    <property type="match status" value="1"/>
</dbReference>